<gene>
    <name evidence="11" type="ORF">ACJ72_01231</name>
</gene>
<accession>A0A1B7P5Y3</accession>
<dbReference type="Pfam" id="PF07728">
    <property type="entry name" value="AAA_5"/>
    <property type="match status" value="6"/>
</dbReference>
<dbReference type="OrthoDB" id="5186at2759"/>
<feature type="domain" description="AAA+ ATPase" evidence="10">
    <location>
        <begin position="1365"/>
        <end position="1580"/>
    </location>
</feature>
<dbReference type="GO" id="GO:0030687">
    <property type="term" value="C:preribosome, large subunit precursor"/>
    <property type="evidence" value="ECO:0007669"/>
    <property type="project" value="TreeGrafter"/>
</dbReference>
<evidence type="ECO:0000256" key="8">
    <source>
        <dbReference type="ARBA" id="ARBA00023242"/>
    </source>
</evidence>
<keyword evidence="8" id="KW-0539">Nucleus</keyword>
<evidence type="ECO:0000313" key="11">
    <source>
        <dbReference type="EMBL" id="OAX84399.1"/>
    </source>
</evidence>
<comment type="caution">
    <text evidence="11">The sequence shown here is derived from an EMBL/GenBank/DDBJ whole genome shotgun (WGS) entry which is preliminary data.</text>
</comment>
<feature type="domain" description="AAA+ ATPase" evidence="10">
    <location>
        <begin position="1074"/>
        <end position="1219"/>
    </location>
</feature>
<evidence type="ECO:0000256" key="4">
    <source>
        <dbReference type="ARBA" id="ARBA00017143"/>
    </source>
</evidence>
<dbReference type="SUPFAM" id="SSF52540">
    <property type="entry name" value="P-loop containing nucleoside triphosphate hydrolases"/>
    <property type="match status" value="4"/>
</dbReference>
<reference evidence="11 12" key="1">
    <citation type="submission" date="2015-07" db="EMBL/GenBank/DDBJ databases">
        <title>Emmonsia species relationships and genome sequence.</title>
        <authorList>
            <person name="Cuomo C.A."/>
            <person name="Schwartz I.S."/>
            <person name="Kenyon C."/>
            <person name="de Hoog G.S."/>
            <person name="Govender N.P."/>
            <person name="Botha A."/>
            <person name="Moreno L."/>
            <person name="de Vries M."/>
            <person name="Munoz J.F."/>
            <person name="Stielow J.B."/>
        </authorList>
    </citation>
    <scope>NUCLEOTIDE SEQUENCE [LARGE SCALE GENOMIC DNA]</scope>
    <source>
        <strain evidence="11 12">CBS 136260</strain>
    </source>
</reference>
<dbReference type="Pfam" id="PF17867">
    <property type="entry name" value="AAA_lid_7"/>
    <property type="match status" value="2"/>
</dbReference>
<dbReference type="Pfam" id="PF21108">
    <property type="entry name" value="MDN1_4th"/>
    <property type="match status" value="1"/>
</dbReference>
<dbReference type="FunFam" id="3.40.50.300:FF:001368">
    <property type="entry name" value="Midasin"/>
    <property type="match status" value="1"/>
</dbReference>
<dbReference type="GO" id="GO:0005730">
    <property type="term" value="C:nucleolus"/>
    <property type="evidence" value="ECO:0007669"/>
    <property type="project" value="UniProtKB-SubCell"/>
</dbReference>
<protein>
    <recommendedName>
        <fullName evidence="4">Midasin</fullName>
    </recommendedName>
    <alternativeName>
        <fullName evidence="9">MIDAS-containing protein</fullName>
    </alternativeName>
</protein>
<feature type="domain" description="AAA+ ATPase" evidence="10">
    <location>
        <begin position="302"/>
        <end position="451"/>
    </location>
</feature>
<keyword evidence="7" id="KW-0143">Chaperone</keyword>
<dbReference type="Pfam" id="PF17865">
    <property type="entry name" value="AAA_lid_5"/>
    <property type="match status" value="1"/>
</dbReference>
<dbReference type="Proteomes" id="UP000091918">
    <property type="component" value="Unassembled WGS sequence"/>
</dbReference>
<dbReference type="InterPro" id="IPR040848">
    <property type="entry name" value="AAA_lid_7"/>
</dbReference>
<dbReference type="Gene3D" id="3.40.50.300">
    <property type="entry name" value="P-loop containing nucleotide triphosphate hydrolases"/>
    <property type="match status" value="4"/>
</dbReference>
<evidence type="ECO:0000259" key="10">
    <source>
        <dbReference type="SMART" id="SM00382"/>
    </source>
</evidence>
<dbReference type="InterPro" id="IPR048617">
    <property type="entry name" value="MDN1_AAA_lid_4"/>
</dbReference>
<dbReference type="GO" id="GO:0000027">
    <property type="term" value="P:ribosomal large subunit assembly"/>
    <property type="evidence" value="ECO:0007669"/>
    <property type="project" value="TreeGrafter"/>
</dbReference>
<sequence length="1779" mass="198558">MPHKMAQINSDGVLLPDPQLLHQLPPELVEILRTSTLNPSASLDALSIAALEPNYTNKLFALYEPIFVDLAARWIYLDSPKYSVRAIAAFARILPLAPHLRPFANAVSQGPRGDALASSSEPTQFDLGHLEDQTLHAFLLALFRLLSFDLDSFSPIVSASQLQSLFSRPNPVIRYLAIRCFCLYMHAADAALEQMLSKYHDGTAINGWWEGRTIDHRFLSIWEEKRWVGLKNELENTRKYRDDSVAETWTTQFHNYFTSHTAEIGGILIPTIHPKNNTASSILVETPTVLRNLRSLGNSLLSTDPLLLVGLAGSGKTSLINEAANQMGHSSSMITLHLNEQTDSKSLLGVYSTSSQAGSFSWQPGVLTKAAREGRWVLIEDLDRAPSEVLGLILPLIEKRELIIPSRKERIRCADGFRVIATMRSTINAAGREISPSNNMLGNRLWNRIQVVSMPLLEVKEVIVQKFPLLSSRVEMIMNMFSRITSLFNGTLSRKFMTGRVPSLRDLVKLCYRIERRLRTLGCETGHEAVPDGTHDDIFMDTVDCFAAYFPKGSLQSTVIEAIAEEMQVSPQRMRFCLSEQTPKYLDSPNTITIGRESYQKRKPLGLRKATSSAADKNTFAPTRASLKTMEQVVSGLQLSEPILLVGETGIGKTAVIQQLASLLRQRLTVVNLSQQSESTDLLGGFKPVNIRSIAVPLVDEFNLLFESTFSAKKNQKFLVSVAKCVTTGNWLRLVNILKEAVKMASSVFESMGKNANAGSEQPSKKRKLDDSKYANLCGKWETFAGDLKEFEVRVLEGDSKFAFAFVQGKIVKALRNGEWVLLDEINLASPDTLESIASLLHCGSDGIPSVLLSEAGEVERVYGHPNFRIFGAMNPATDAGKRDLAPGLRSRFTEIYVNSPDTDIDDLTTLINAYLGSLTNADEKAATSLARLYLDTKKLNTENKLTDGAGQKPHFSVRTLVRCLIYVRNQAHIYGLRRAMYEGFCMSFLTLLSKASELQVIPLLDQHIFGSLKNSRSILAQTPRPPNDGAAYVQFNHYWMRQGEFAVESQPHYIITPFIERNLMNLVRASSTRRFPILLQGPTSSGKTSMVEYLAKISGNRFVRINNHEHTDLQEYLGSYVSGEDGNLRYQEGILVEALRNGYWIVLDELNLAPTDVLEALNRLLDDNRELFLPESQELVHPHPNFMLFATQNPAGLYGGRKVLSRAFRNRFLELHFDDIPEDELEFILKERSQIAPSFCARIVSVYRKLSLLRQSSRLFEQRNSFATLRDLFRWAQRRADDREQLAINGFMLLAERVRNPQERVAVKEVIEEVMRVTLDESTIYSPHNLDARLRQLSATAPSGIIWTQAMRRVFMLVSQAIEHNEPVLLVGETGCGKTQICQAIAEIYGKKLFTINAHVNIETGDIIGALRPLRNRSAIEGQLLTDLSSVLKTVDAYDESSDGSIDHLTRAFASLNTQSLDMCEPDLVNRIRTNMTRAKALFEWSNGSLITAMESGQHFLLDEISLADDSVLERLNSVLESHRSLLLAEKGPIDSLVIAQDGFQFLATMNPGGDYGKRELSAALRNRLTEIWVPQLSEAGDILPILAAKLVSPMPNAPSSMLTFAKWFKETFQSTTSGSISIRDLLAWVDFVNQSKDLEHVAAIVHGAALVYIDTLGANPSAMLASNPANLKHDRLKCVKRLGEIFGIDAVSIYYQETTISIEETKLRIGPFVLDKDTDSEHDPNFSLDAPTTVANSLRIARGLQSAKPILLEGSLELAKRPLLPLWHTLLESPLPE</sequence>
<evidence type="ECO:0000256" key="1">
    <source>
        <dbReference type="ARBA" id="ARBA00004604"/>
    </source>
</evidence>
<dbReference type="EMBL" id="LGUA01000079">
    <property type="protein sequence ID" value="OAX84399.1"/>
    <property type="molecule type" value="Genomic_DNA"/>
</dbReference>
<evidence type="ECO:0000256" key="2">
    <source>
        <dbReference type="ARBA" id="ARBA00004642"/>
    </source>
</evidence>
<organism evidence="11 12">
    <name type="scientific">Emergomyces africanus</name>
    <dbReference type="NCBI Taxonomy" id="1955775"/>
    <lineage>
        <taxon>Eukaryota</taxon>
        <taxon>Fungi</taxon>
        <taxon>Dikarya</taxon>
        <taxon>Ascomycota</taxon>
        <taxon>Pezizomycotina</taxon>
        <taxon>Eurotiomycetes</taxon>
        <taxon>Eurotiomycetidae</taxon>
        <taxon>Onygenales</taxon>
        <taxon>Ajellomycetaceae</taxon>
        <taxon>Emergomyces</taxon>
    </lineage>
</organism>
<dbReference type="GO" id="GO:0016887">
    <property type="term" value="F:ATP hydrolysis activity"/>
    <property type="evidence" value="ECO:0007669"/>
    <property type="project" value="InterPro"/>
</dbReference>
<keyword evidence="5" id="KW-0547">Nucleotide-binding</keyword>
<dbReference type="FunFam" id="3.40.50.300:FF:000582">
    <property type="entry name" value="Midasin"/>
    <property type="match status" value="1"/>
</dbReference>
<dbReference type="GO" id="GO:0005524">
    <property type="term" value="F:ATP binding"/>
    <property type="evidence" value="ECO:0007669"/>
    <property type="project" value="UniProtKB-KW"/>
</dbReference>
<dbReference type="PANTHER" id="PTHR48103">
    <property type="entry name" value="MIDASIN-RELATED"/>
    <property type="match status" value="1"/>
</dbReference>
<keyword evidence="6" id="KW-0067">ATP-binding</keyword>
<comment type="similarity">
    <text evidence="3">Belongs to the midasin family.</text>
</comment>
<feature type="domain" description="AAA+ ATPase" evidence="10">
    <location>
        <begin position="639"/>
        <end position="901"/>
    </location>
</feature>
<name>A0A1B7P5Y3_9EURO</name>
<dbReference type="GO" id="GO:0000055">
    <property type="term" value="P:ribosomal large subunit export from nucleus"/>
    <property type="evidence" value="ECO:0007669"/>
    <property type="project" value="TreeGrafter"/>
</dbReference>
<dbReference type="CDD" id="cd00009">
    <property type="entry name" value="AAA"/>
    <property type="match status" value="1"/>
</dbReference>
<evidence type="ECO:0000256" key="3">
    <source>
        <dbReference type="ARBA" id="ARBA00007188"/>
    </source>
</evidence>
<dbReference type="InterPro" id="IPR003593">
    <property type="entry name" value="AAA+_ATPase"/>
</dbReference>
<dbReference type="InterPro" id="IPR011704">
    <property type="entry name" value="ATPase_dyneun-rel_AAA"/>
</dbReference>
<evidence type="ECO:0000256" key="5">
    <source>
        <dbReference type="ARBA" id="ARBA00022741"/>
    </source>
</evidence>
<dbReference type="GO" id="GO:0005654">
    <property type="term" value="C:nucleoplasm"/>
    <property type="evidence" value="ECO:0007669"/>
    <property type="project" value="UniProtKB-SubCell"/>
</dbReference>
<dbReference type="FunFam" id="3.40.50.300:FF:000142">
    <property type="entry name" value="Midasin"/>
    <property type="match status" value="1"/>
</dbReference>
<dbReference type="STRING" id="1658172.A0A1B7P5Y3"/>
<evidence type="ECO:0000313" key="12">
    <source>
        <dbReference type="Proteomes" id="UP000091918"/>
    </source>
</evidence>
<evidence type="ECO:0000256" key="7">
    <source>
        <dbReference type="ARBA" id="ARBA00023186"/>
    </source>
</evidence>
<comment type="subcellular location">
    <subcellularLocation>
        <location evidence="1">Nucleus</location>
        <location evidence="1">Nucleolus</location>
    </subcellularLocation>
    <subcellularLocation>
        <location evidence="2">Nucleus</location>
        <location evidence="2">Nucleoplasm</location>
    </subcellularLocation>
</comment>
<dbReference type="InterPro" id="IPR027417">
    <property type="entry name" value="P-loop_NTPase"/>
</dbReference>
<evidence type="ECO:0000256" key="6">
    <source>
        <dbReference type="ARBA" id="ARBA00022840"/>
    </source>
</evidence>
<proteinExistence type="inferred from homology"/>
<dbReference type="PANTHER" id="PTHR48103:SF2">
    <property type="entry name" value="MIDASIN"/>
    <property type="match status" value="1"/>
</dbReference>
<dbReference type="SMART" id="SM00382">
    <property type="entry name" value="AAA"/>
    <property type="match status" value="4"/>
</dbReference>
<evidence type="ECO:0000256" key="9">
    <source>
        <dbReference type="ARBA" id="ARBA00077000"/>
    </source>
</evidence>
<keyword evidence="12" id="KW-1185">Reference proteome</keyword>
<dbReference type="InterPro" id="IPR041190">
    <property type="entry name" value="Midasin_AAA_lid_5"/>
</dbReference>